<dbReference type="Proteomes" id="UP000278804">
    <property type="component" value="Chromosome"/>
</dbReference>
<evidence type="ECO:0000313" key="1">
    <source>
        <dbReference type="EMBL" id="AZK43543.1"/>
    </source>
</evidence>
<accession>A0A3S5HJZ0</accession>
<proteinExistence type="predicted"/>
<organism evidence="1 2">
    <name type="scientific">Erysipelothrix piscisicarius</name>
    <dbReference type="NCBI Taxonomy" id="2485784"/>
    <lineage>
        <taxon>Bacteria</taxon>
        <taxon>Bacillati</taxon>
        <taxon>Bacillota</taxon>
        <taxon>Erysipelotrichia</taxon>
        <taxon>Erysipelotrichales</taxon>
        <taxon>Erysipelotrichaceae</taxon>
        <taxon>Erysipelothrix</taxon>
    </lineage>
</organism>
<reference evidence="1 2" key="1">
    <citation type="journal article" date="2020" name="Int. J. Syst. Evol. Microbiol.">
        <title>Description of Erysipelothrix piscisicarius sp. nov., an emergent fish pathogen, and assessment of virulence using a tiger barb (Puntigrus tetrazona) infection model.</title>
        <authorList>
            <person name="Pomaranski E.K."/>
            <person name="Griffin M.J."/>
            <person name="Camus A.C."/>
            <person name="Armwood A.R."/>
            <person name="Shelley J."/>
            <person name="Waldbieser G.C."/>
            <person name="LaFrentz B.R."/>
            <person name="Garcia J.C."/>
            <person name="Yanong R."/>
            <person name="Soto E."/>
        </authorList>
    </citation>
    <scope>NUCLEOTIDE SEQUENCE [LARGE SCALE GENOMIC DNA]</scope>
    <source>
        <strain evidence="1 2">15TAL0474</strain>
    </source>
</reference>
<protein>
    <submittedName>
        <fullName evidence="1">Uncharacterized protein</fullName>
    </submittedName>
</protein>
<dbReference type="KEGG" id="eri:EEI45_00855"/>
<name>A0A3S5HJZ0_9FIRM</name>
<gene>
    <name evidence="1" type="ORF">EEI45_00855</name>
</gene>
<dbReference type="EMBL" id="CP034234">
    <property type="protein sequence ID" value="AZK43543.1"/>
    <property type="molecule type" value="Genomic_DNA"/>
</dbReference>
<evidence type="ECO:0000313" key="2">
    <source>
        <dbReference type="Proteomes" id="UP000278804"/>
    </source>
</evidence>
<sequence length="216" mass="24695">MEKNNKLLLILVFVLSLGTLSVGGFFAIQAWQTYQTTLTKATISNHSQYSLRNNATAYQKELYEELASVESGSDAVISELISKNFIADFYTWTNKVRMNDVGGIQFLHPDIKVWVYDQALYRFYNDMRVYIEREQVEDTLEVTGIEVTSKKTKFLLHDHEVPAYQVNATWTYKDSTVLDTKNYQHSAQIMVVKVDDTYSIVEVSNGTQTSTETNPA</sequence>
<keyword evidence="2" id="KW-1185">Reference proteome</keyword>
<dbReference type="RefSeq" id="WP_125163765.1">
    <property type="nucleotide sequence ID" value="NZ_CP034234.1"/>
</dbReference>
<dbReference type="AlphaFoldDB" id="A0A3S5HJZ0"/>